<keyword evidence="3" id="KW-1185">Reference proteome</keyword>
<keyword evidence="1" id="KW-0812">Transmembrane</keyword>
<keyword evidence="1" id="KW-1133">Transmembrane helix</keyword>
<feature type="transmembrane region" description="Helical" evidence="1">
    <location>
        <begin position="176"/>
        <end position="196"/>
    </location>
</feature>
<feature type="transmembrane region" description="Helical" evidence="1">
    <location>
        <begin position="72"/>
        <end position="90"/>
    </location>
</feature>
<feature type="transmembrane region" description="Helical" evidence="1">
    <location>
        <begin position="21"/>
        <end position="42"/>
    </location>
</feature>
<evidence type="ECO:0000256" key="1">
    <source>
        <dbReference type="SAM" id="Phobius"/>
    </source>
</evidence>
<comment type="caution">
    <text evidence="2">The sequence shown here is derived from an EMBL/GenBank/DDBJ whole genome shotgun (WGS) entry which is preliminary data.</text>
</comment>
<sequence length="239" mass="26694">MSANMAKGKRSPVMKVAFHLWSAYRHVLVWFWVIFTVIYFGINEMIMRGIIPDESIRNSGREWDGATISPRIFLLVLGILLTIGSFNSFVSNGITRRSFGRGGLLFAGLLSISCTVLHLLGYPIEMLIIEISGAERSMQYPNLAIVAITNLLMYFGYFCGGWLIGTGFYRFHWFKGLLVCLLAVAFLIGMETMTATELTGSTAADQGIILFVLALASFLIVWINDGFLRKIAVKRKITL</sequence>
<name>A0A2R5F397_9BACL</name>
<evidence type="ECO:0000313" key="2">
    <source>
        <dbReference type="EMBL" id="GBG10873.1"/>
    </source>
</evidence>
<dbReference type="AlphaFoldDB" id="A0A2R5F397"/>
<keyword evidence="1" id="KW-0472">Membrane</keyword>
<dbReference type="Proteomes" id="UP000245202">
    <property type="component" value="Unassembled WGS sequence"/>
</dbReference>
<feature type="transmembrane region" description="Helical" evidence="1">
    <location>
        <begin position="208"/>
        <end position="228"/>
    </location>
</feature>
<protein>
    <submittedName>
        <fullName evidence="2">Uncharacterized protein</fullName>
    </submittedName>
</protein>
<evidence type="ECO:0000313" key="3">
    <source>
        <dbReference type="Proteomes" id="UP000245202"/>
    </source>
</evidence>
<dbReference type="RefSeq" id="WP_108995283.1">
    <property type="nucleotide sequence ID" value="NZ_BDQX01000356.1"/>
</dbReference>
<feature type="transmembrane region" description="Helical" evidence="1">
    <location>
        <begin position="144"/>
        <end position="164"/>
    </location>
</feature>
<reference evidence="2 3" key="1">
    <citation type="submission" date="2017-08" db="EMBL/GenBank/DDBJ databases">
        <title>Substantial Increase in Enzyme Production by Combined Drug-Resistance Mutations in Paenibacillus agaridevorans.</title>
        <authorList>
            <person name="Tanaka Y."/>
            <person name="Funane K."/>
            <person name="Hosaka T."/>
            <person name="Shiwa Y."/>
            <person name="Fujita N."/>
            <person name="Miyazaki T."/>
            <person name="Yoshikawa H."/>
            <person name="Murakami K."/>
            <person name="Kasahara K."/>
            <person name="Inaoka T."/>
            <person name="Hiraga Y."/>
            <person name="Ochi K."/>
        </authorList>
    </citation>
    <scope>NUCLEOTIDE SEQUENCE [LARGE SCALE GENOMIC DNA]</scope>
    <source>
        <strain evidence="2 3">T-3040</strain>
    </source>
</reference>
<accession>A0A2R5F397</accession>
<feature type="transmembrane region" description="Helical" evidence="1">
    <location>
        <begin position="102"/>
        <end position="124"/>
    </location>
</feature>
<gene>
    <name evidence="2" type="ORF">PAT3040_05642</name>
</gene>
<proteinExistence type="predicted"/>
<organism evidence="2 3">
    <name type="scientific">Paenibacillus agaridevorans</name>
    <dbReference type="NCBI Taxonomy" id="171404"/>
    <lineage>
        <taxon>Bacteria</taxon>
        <taxon>Bacillati</taxon>
        <taxon>Bacillota</taxon>
        <taxon>Bacilli</taxon>
        <taxon>Bacillales</taxon>
        <taxon>Paenibacillaceae</taxon>
        <taxon>Paenibacillus</taxon>
    </lineage>
</organism>
<dbReference type="EMBL" id="BDQX01000356">
    <property type="protein sequence ID" value="GBG10873.1"/>
    <property type="molecule type" value="Genomic_DNA"/>
</dbReference>